<accession>A0A494X3C8</accession>
<evidence type="ECO:0000313" key="2">
    <source>
        <dbReference type="Proteomes" id="UP000280434"/>
    </source>
</evidence>
<protein>
    <submittedName>
        <fullName evidence="1">Winged helix-turn-helix domain-containing protein</fullName>
    </submittedName>
</protein>
<proteinExistence type="predicted"/>
<dbReference type="InterPro" id="IPR009351">
    <property type="entry name" value="AlkZ-like"/>
</dbReference>
<evidence type="ECO:0000313" key="1">
    <source>
        <dbReference type="EMBL" id="RKP45197.1"/>
    </source>
</evidence>
<dbReference type="PANTHER" id="PTHR30528">
    <property type="entry name" value="CYTOPLASMIC PROTEIN"/>
    <property type="match status" value="1"/>
</dbReference>
<dbReference type="OrthoDB" id="9787207at2"/>
<sequence length="407" mass="46715">MTLTTIPVTAARTLHLAAQGLLTPPRRKAVKDDVIAAIRRMAQLQIDTIHVVARSPYFVLFSRLGPYEPQWLDEHLAEGQLFEYWSHEACFVPIEDYGLLRHRMLDPHGMGLGWKYPADWHRRHRKEIDKLLAHVRDTGPVRAADFTRAKGNGNGWWDWKPEKRHLETLFTLGKLMVLERRNFHRVYDVAERVLPEWDDARDLPAPEQALRTLVARTCAALGVARADWIADYYRLERRQYQEELHALADRGALRVLRVEGWKEDVFVPIEFDALIDDAAQGRLRSSVTTLLSPFDPVVWDRKRASKLFDFDYAIECYTPAPKRKYGYFCLPILHRGRLIGRIDAKAHRASGIFELKSIHLEPGVRIGTALLKDVRRAITRCAQWHGTPELAIGHAPRELAEGLLAAG</sequence>
<organism evidence="1 2">
    <name type="scientific">Trinickia fusca</name>
    <dbReference type="NCBI Taxonomy" id="2419777"/>
    <lineage>
        <taxon>Bacteria</taxon>
        <taxon>Pseudomonadati</taxon>
        <taxon>Pseudomonadota</taxon>
        <taxon>Betaproteobacteria</taxon>
        <taxon>Burkholderiales</taxon>
        <taxon>Burkholderiaceae</taxon>
        <taxon>Trinickia</taxon>
    </lineage>
</organism>
<reference evidence="1 2" key="1">
    <citation type="submission" date="2018-10" db="EMBL/GenBank/DDBJ databases">
        <title>Paraburkholderia sp. 7MK8-2, isolated from soil.</title>
        <authorList>
            <person name="Gao Z.-H."/>
            <person name="Qiu L.-H."/>
        </authorList>
    </citation>
    <scope>NUCLEOTIDE SEQUENCE [LARGE SCALE GENOMIC DNA]</scope>
    <source>
        <strain evidence="1 2">7MK8-2</strain>
    </source>
</reference>
<dbReference type="PANTHER" id="PTHR30528:SF0">
    <property type="entry name" value="CYTOPLASMIC PROTEIN"/>
    <property type="match status" value="1"/>
</dbReference>
<dbReference type="Pfam" id="PF06224">
    <property type="entry name" value="AlkZ-like"/>
    <property type="match status" value="1"/>
</dbReference>
<keyword evidence="2" id="KW-1185">Reference proteome</keyword>
<gene>
    <name evidence="1" type="ORF">D7S89_20400</name>
</gene>
<dbReference type="RefSeq" id="WP_121280495.1">
    <property type="nucleotide sequence ID" value="NZ_RBZV01000010.1"/>
</dbReference>
<dbReference type="Proteomes" id="UP000280434">
    <property type="component" value="Unassembled WGS sequence"/>
</dbReference>
<name>A0A494X3C8_9BURK</name>
<comment type="caution">
    <text evidence="1">The sequence shown here is derived from an EMBL/GenBank/DDBJ whole genome shotgun (WGS) entry which is preliminary data.</text>
</comment>
<dbReference type="AlphaFoldDB" id="A0A494X3C8"/>
<dbReference type="EMBL" id="RBZV01000010">
    <property type="protein sequence ID" value="RKP45197.1"/>
    <property type="molecule type" value="Genomic_DNA"/>
</dbReference>